<protein>
    <recommendedName>
        <fullName evidence="12">L-dopachrome isomerase</fullName>
        <ecNumber evidence="9">5.3.2.1</ecNumber>
        <ecNumber evidence="8">5.3.3.12</ecNumber>
    </recommendedName>
    <alternativeName>
        <fullName evidence="10">L-dopachrome tautomerase</fullName>
    </alternativeName>
    <alternativeName>
        <fullName evidence="11">Phenylpyruvate tautomerase</fullName>
    </alternativeName>
</protein>
<accession>A0A5B7E2H8</accession>
<dbReference type="PANTHER" id="PTHR11954">
    <property type="entry name" value="D-DOPACHROME DECARBOXYLASE"/>
    <property type="match status" value="1"/>
</dbReference>
<name>A0A5B7E2H8_PORTR</name>
<dbReference type="PROSITE" id="PS01158">
    <property type="entry name" value="MIF"/>
    <property type="match status" value="1"/>
</dbReference>
<evidence type="ECO:0000256" key="8">
    <source>
        <dbReference type="ARBA" id="ARBA00038932"/>
    </source>
</evidence>
<dbReference type="EMBL" id="VSRR010001867">
    <property type="protein sequence ID" value="MPC28170.1"/>
    <property type="molecule type" value="Genomic_DNA"/>
</dbReference>
<keyword evidence="4" id="KW-0964">Secreted</keyword>
<evidence type="ECO:0000313" key="13">
    <source>
        <dbReference type="EMBL" id="MPC28170.1"/>
    </source>
</evidence>
<dbReference type="EC" id="5.3.2.1" evidence="9"/>
<dbReference type="InterPro" id="IPR014347">
    <property type="entry name" value="Tautomerase/MIF_sf"/>
</dbReference>
<dbReference type="PANTHER" id="PTHR11954:SF6">
    <property type="entry name" value="MACROPHAGE MIGRATION INHIBITORY FACTOR"/>
    <property type="match status" value="1"/>
</dbReference>
<dbReference type="InterPro" id="IPR019829">
    <property type="entry name" value="Macrophage_inhib_fac_CS"/>
</dbReference>
<evidence type="ECO:0000256" key="4">
    <source>
        <dbReference type="ARBA" id="ARBA00022525"/>
    </source>
</evidence>
<comment type="similarity">
    <text evidence="2">Belongs to the MIF family.</text>
</comment>
<dbReference type="Pfam" id="PF01187">
    <property type="entry name" value="MIF"/>
    <property type="match status" value="1"/>
</dbReference>
<dbReference type="EC" id="5.3.3.12" evidence="8"/>
<dbReference type="GO" id="GO:0005125">
    <property type="term" value="F:cytokine activity"/>
    <property type="evidence" value="ECO:0007669"/>
    <property type="project" value="UniProtKB-KW"/>
</dbReference>
<gene>
    <name evidence="13" type="primary">MIF</name>
    <name evidence="13" type="ORF">E2C01_021365</name>
</gene>
<dbReference type="GO" id="GO:0005615">
    <property type="term" value="C:extracellular space"/>
    <property type="evidence" value="ECO:0007669"/>
    <property type="project" value="UniProtKB-KW"/>
</dbReference>
<sequence length="88" mass="9756">MHVLPDQLMSFGGSSEPCASVRLSSIGRLGVELNKTYAAKIFVFMEKHLGISNDRIFLELIIKETISTLHPSQLCIQGKATSYLPLTY</sequence>
<dbReference type="SUPFAM" id="SSF55331">
    <property type="entry name" value="Tautomerase/MIF"/>
    <property type="match status" value="1"/>
</dbReference>
<reference evidence="13 14" key="1">
    <citation type="submission" date="2019-05" db="EMBL/GenBank/DDBJ databases">
        <title>Another draft genome of Portunus trituberculatus and its Hox gene families provides insights of decapod evolution.</title>
        <authorList>
            <person name="Jeong J.-H."/>
            <person name="Song I."/>
            <person name="Kim S."/>
            <person name="Choi T."/>
            <person name="Kim D."/>
            <person name="Ryu S."/>
            <person name="Kim W."/>
        </authorList>
    </citation>
    <scope>NUCLEOTIDE SEQUENCE [LARGE SCALE GENOMIC DNA]</scope>
    <source>
        <tissue evidence="13">Muscle</tissue>
    </source>
</reference>
<keyword evidence="14" id="KW-1185">Reference proteome</keyword>
<dbReference type="Gene3D" id="3.30.429.10">
    <property type="entry name" value="Macrophage Migration Inhibitory Factor"/>
    <property type="match status" value="1"/>
</dbReference>
<evidence type="ECO:0000256" key="10">
    <source>
        <dbReference type="ARBA" id="ARBA00041631"/>
    </source>
</evidence>
<dbReference type="Proteomes" id="UP000324222">
    <property type="component" value="Unassembled WGS sequence"/>
</dbReference>
<keyword evidence="5" id="KW-0413">Isomerase</keyword>
<evidence type="ECO:0000256" key="12">
    <source>
        <dbReference type="ARBA" id="ARBA00042730"/>
    </source>
</evidence>
<dbReference type="InterPro" id="IPR001398">
    <property type="entry name" value="Macrophage_inhib_fac"/>
</dbReference>
<comment type="subcellular location">
    <subcellularLocation>
        <location evidence="1">Secreted</location>
    </subcellularLocation>
</comment>
<comment type="catalytic activity">
    <reaction evidence="6">
        <text>3-phenylpyruvate = enol-phenylpyruvate</text>
        <dbReference type="Rhea" id="RHEA:17097"/>
        <dbReference type="ChEBI" id="CHEBI:16815"/>
        <dbReference type="ChEBI" id="CHEBI:18005"/>
        <dbReference type="EC" id="5.3.2.1"/>
    </reaction>
</comment>
<evidence type="ECO:0000256" key="3">
    <source>
        <dbReference type="ARBA" id="ARBA00022514"/>
    </source>
</evidence>
<evidence type="ECO:0000313" key="14">
    <source>
        <dbReference type="Proteomes" id="UP000324222"/>
    </source>
</evidence>
<dbReference type="GO" id="GO:0050178">
    <property type="term" value="F:phenylpyruvate tautomerase activity"/>
    <property type="evidence" value="ECO:0007669"/>
    <property type="project" value="UniProtKB-EC"/>
</dbReference>
<comment type="caution">
    <text evidence="13">The sequence shown here is derived from an EMBL/GenBank/DDBJ whole genome shotgun (WGS) entry which is preliminary data.</text>
</comment>
<dbReference type="AlphaFoldDB" id="A0A5B7E2H8"/>
<dbReference type="OrthoDB" id="255819at2759"/>
<dbReference type="GO" id="GO:0004167">
    <property type="term" value="F:dopachrome isomerase activity"/>
    <property type="evidence" value="ECO:0007669"/>
    <property type="project" value="UniProtKB-EC"/>
</dbReference>
<proteinExistence type="inferred from homology"/>
<evidence type="ECO:0000256" key="2">
    <source>
        <dbReference type="ARBA" id="ARBA00005851"/>
    </source>
</evidence>
<evidence type="ECO:0000256" key="11">
    <source>
        <dbReference type="ARBA" id="ARBA00041912"/>
    </source>
</evidence>
<evidence type="ECO:0000256" key="1">
    <source>
        <dbReference type="ARBA" id="ARBA00004613"/>
    </source>
</evidence>
<evidence type="ECO:0000256" key="7">
    <source>
        <dbReference type="ARBA" id="ARBA00036823"/>
    </source>
</evidence>
<keyword evidence="3" id="KW-0202">Cytokine</keyword>
<evidence type="ECO:0000256" key="6">
    <source>
        <dbReference type="ARBA" id="ARBA00036735"/>
    </source>
</evidence>
<comment type="catalytic activity">
    <reaction evidence="7">
        <text>L-dopachrome = 5,6-dihydroxyindole-2-carboxylate</text>
        <dbReference type="Rhea" id="RHEA:13041"/>
        <dbReference type="ChEBI" id="CHEBI:16875"/>
        <dbReference type="ChEBI" id="CHEBI:57509"/>
        <dbReference type="EC" id="5.3.3.12"/>
    </reaction>
</comment>
<evidence type="ECO:0000256" key="9">
    <source>
        <dbReference type="ARBA" id="ARBA00039086"/>
    </source>
</evidence>
<organism evidence="13 14">
    <name type="scientific">Portunus trituberculatus</name>
    <name type="common">Swimming crab</name>
    <name type="synonym">Neptunus trituberculatus</name>
    <dbReference type="NCBI Taxonomy" id="210409"/>
    <lineage>
        <taxon>Eukaryota</taxon>
        <taxon>Metazoa</taxon>
        <taxon>Ecdysozoa</taxon>
        <taxon>Arthropoda</taxon>
        <taxon>Crustacea</taxon>
        <taxon>Multicrustacea</taxon>
        <taxon>Malacostraca</taxon>
        <taxon>Eumalacostraca</taxon>
        <taxon>Eucarida</taxon>
        <taxon>Decapoda</taxon>
        <taxon>Pleocyemata</taxon>
        <taxon>Brachyura</taxon>
        <taxon>Eubrachyura</taxon>
        <taxon>Portunoidea</taxon>
        <taxon>Portunidae</taxon>
        <taxon>Portuninae</taxon>
        <taxon>Portunus</taxon>
    </lineage>
</organism>
<evidence type="ECO:0000256" key="5">
    <source>
        <dbReference type="ARBA" id="ARBA00023235"/>
    </source>
</evidence>